<dbReference type="RefSeq" id="WP_121376397.1">
    <property type="nucleotide sequence ID" value="NZ_RBLC01000002.1"/>
</dbReference>
<dbReference type="OrthoDB" id="707246at2"/>
<dbReference type="EMBL" id="RBLC01000002">
    <property type="protein sequence ID" value="RKS23175.1"/>
    <property type="molecule type" value="Genomic_DNA"/>
</dbReference>
<dbReference type="AlphaFoldDB" id="A0A495MD07"/>
<organism evidence="2 3">
    <name type="scientific">Flavobacterium endophyticum</name>
    <dbReference type="NCBI Taxonomy" id="1540163"/>
    <lineage>
        <taxon>Bacteria</taxon>
        <taxon>Pseudomonadati</taxon>
        <taxon>Bacteroidota</taxon>
        <taxon>Flavobacteriia</taxon>
        <taxon>Flavobacteriales</taxon>
        <taxon>Flavobacteriaceae</taxon>
        <taxon>Flavobacterium</taxon>
    </lineage>
</organism>
<reference evidence="2 3" key="1">
    <citation type="submission" date="2018-10" db="EMBL/GenBank/DDBJ databases">
        <title>Genomic Encyclopedia of Archaeal and Bacterial Type Strains, Phase II (KMG-II): from individual species to whole genera.</title>
        <authorList>
            <person name="Goeker M."/>
        </authorList>
    </citation>
    <scope>NUCLEOTIDE SEQUENCE [LARGE SCALE GENOMIC DNA]</scope>
    <source>
        <strain evidence="2 3">DSM 29537</strain>
    </source>
</reference>
<accession>A0A495MD07</accession>
<keyword evidence="3" id="KW-1185">Reference proteome</keyword>
<gene>
    <name evidence="2" type="ORF">CLV94_2080</name>
</gene>
<protein>
    <recommendedName>
        <fullName evidence="4">GLPGLI family protein</fullName>
    </recommendedName>
</protein>
<feature type="chain" id="PRO_5019829814" description="GLPGLI family protein" evidence="1">
    <location>
        <begin position="19"/>
        <end position="313"/>
    </location>
</feature>
<comment type="caution">
    <text evidence="2">The sequence shown here is derived from an EMBL/GenBank/DDBJ whole genome shotgun (WGS) entry which is preliminary data.</text>
</comment>
<evidence type="ECO:0000313" key="3">
    <source>
        <dbReference type="Proteomes" id="UP000277579"/>
    </source>
</evidence>
<proteinExistence type="predicted"/>
<name>A0A495MD07_9FLAO</name>
<sequence>MKQVLLLLFFIATSYCNAQDLLAKKGTITLATNEKISFERLELVDGHFKYFEPTTGEDKKIAISTVKVIDDENHKRVFTNRNIIISTEFSQGMVIEKTKADTIASAKKPAPKKEDAKVAANGYPNGIYYTKEDFINKVPNSTAVVIPKGLVGFTKEEIVDDIPAECYFYLKNEDKKLKRVFAVCYKGHIYFQTQAILDNRNKTDRAQTNHFPNGFAKVISLGENYYYTEVSLANKWAQGFAYGSGGAVGGAIGSSLGNHKGIVWDVKNKEFNIFKNCNDYNDFIKVLYPEGVQECKNHQPDIVKVREAIEKIK</sequence>
<evidence type="ECO:0008006" key="4">
    <source>
        <dbReference type="Google" id="ProtNLM"/>
    </source>
</evidence>
<keyword evidence="1" id="KW-0732">Signal</keyword>
<evidence type="ECO:0000256" key="1">
    <source>
        <dbReference type="SAM" id="SignalP"/>
    </source>
</evidence>
<feature type="signal peptide" evidence="1">
    <location>
        <begin position="1"/>
        <end position="18"/>
    </location>
</feature>
<dbReference type="Proteomes" id="UP000277579">
    <property type="component" value="Unassembled WGS sequence"/>
</dbReference>
<evidence type="ECO:0000313" key="2">
    <source>
        <dbReference type="EMBL" id="RKS23175.1"/>
    </source>
</evidence>